<dbReference type="EMBL" id="BOPZ01000013">
    <property type="protein sequence ID" value="GIM29131.1"/>
    <property type="molecule type" value="Genomic_DNA"/>
</dbReference>
<dbReference type="Proteomes" id="UP000679179">
    <property type="component" value="Unassembled WGS sequence"/>
</dbReference>
<organism evidence="1 2">
    <name type="scientific">Clostridium polyendosporum</name>
    <dbReference type="NCBI Taxonomy" id="69208"/>
    <lineage>
        <taxon>Bacteria</taxon>
        <taxon>Bacillati</taxon>
        <taxon>Bacillota</taxon>
        <taxon>Clostridia</taxon>
        <taxon>Eubacteriales</taxon>
        <taxon>Clostridiaceae</taxon>
        <taxon>Clostridium</taxon>
    </lineage>
</organism>
<keyword evidence="2" id="KW-1185">Reference proteome</keyword>
<evidence type="ECO:0000313" key="2">
    <source>
        <dbReference type="Proteomes" id="UP000679179"/>
    </source>
</evidence>
<dbReference type="RefSeq" id="WP_212903837.1">
    <property type="nucleotide sequence ID" value="NZ_BOPZ01000013.1"/>
</dbReference>
<gene>
    <name evidence="1" type="ORF">CPJCM30710_17970</name>
</gene>
<evidence type="ECO:0000313" key="1">
    <source>
        <dbReference type="EMBL" id="GIM29131.1"/>
    </source>
</evidence>
<sequence length="310" mass="35470">MTSTVSSENSNFLKEIDMINIIVALTMPLSNIPRFLFENKFKIIGVERLYTDKANINVKFDVIIHCRNKNYMIGFECEDGKIISGNEACRYSKCNYEELLKSLGIKGQSLVNPTFNLGYMYNKAYLENVENCTSDEVNFIIVRIDENTISLEKNSINKEIYEHSNNKNISCFKNGIPRIIRYTEKTNKYEFIGGVFQEIVSKGVQGQKNIPLQTIVDGCINTYDGISSIIGDETKKVIKGNIRELLSEWNASELSKFIQFKNSEVIIKKDIKNIKTLVEFRQAIYKYSDEVISGKLDCGIQLTLEEIIYA</sequence>
<accession>A0A919VGY9</accession>
<proteinExistence type="predicted"/>
<comment type="caution">
    <text evidence="1">The sequence shown here is derived from an EMBL/GenBank/DDBJ whole genome shotgun (WGS) entry which is preliminary data.</text>
</comment>
<name>A0A919VGY9_9CLOT</name>
<dbReference type="AlphaFoldDB" id="A0A919VGY9"/>
<reference evidence="1" key="1">
    <citation type="submission" date="2021-03" db="EMBL/GenBank/DDBJ databases">
        <title>Taxonomic study of Clostridium polyendosporum from meadow-gley soil under rice.</title>
        <authorList>
            <person name="Kobayashi H."/>
            <person name="Tanizawa Y."/>
            <person name="Yagura M."/>
        </authorList>
    </citation>
    <scope>NUCLEOTIDE SEQUENCE</scope>
    <source>
        <strain evidence="1">JCM 30710</strain>
    </source>
</reference>
<protein>
    <submittedName>
        <fullName evidence="1">Uncharacterized protein</fullName>
    </submittedName>
</protein>